<dbReference type="Proteomes" id="UP001149140">
    <property type="component" value="Unassembled WGS sequence"/>
</dbReference>
<dbReference type="AlphaFoldDB" id="A0A9X3S2F9"/>
<dbReference type="PANTHER" id="PTHR24637:SF421">
    <property type="entry name" value="CUTICLE COLLAGEN DPY-2"/>
    <property type="match status" value="1"/>
</dbReference>
<feature type="signal peptide" evidence="2">
    <location>
        <begin position="1"/>
        <end position="25"/>
    </location>
</feature>
<dbReference type="RefSeq" id="WP_270041492.1">
    <property type="nucleotide sequence ID" value="NZ_JAPDOD010000017.1"/>
</dbReference>
<gene>
    <name evidence="3" type="ORF">OM076_18435</name>
</gene>
<protein>
    <submittedName>
        <fullName evidence="3">Collagen-like protein</fullName>
    </submittedName>
</protein>
<comment type="caution">
    <text evidence="3">The sequence shown here is derived from an EMBL/GenBank/DDBJ whole genome shotgun (WGS) entry which is preliminary data.</text>
</comment>
<keyword evidence="4" id="KW-1185">Reference proteome</keyword>
<feature type="chain" id="PRO_5040743409" evidence="2">
    <location>
        <begin position="26"/>
        <end position="320"/>
    </location>
</feature>
<evidence type="ECO:0000256" key="2">
    <source>
        <dbReference type="SAM" id="SignalP"/>
    </source>
</evidence>
<dbReference type="PANTHER" id="PTHR24637">
    <property type="entry name" value="COLLAGEN"/>
    <property type="match status" value="1"/>
</dbReference>
<evidence type="ECO:0000313" key="3">
    <source>
        <dbReference type="EMBL" id="MDA0162257.1"/>
    </source>
</evidence>
<proteinExistence type="predicted"/>
<dbReference type="Pfam" id="PF01391">
    <property type="entry name" value="Collagen"/>
    <property type="match status" value="1"/>
</dbReference>
<reference evidence="3" key="1">
    <citation type="submission" date="2022-10" db="EMBL/GenBank/DDBJ databases">
        <title>The WGS of Solirubrobacter ginsenosidimutans DSM 21036.</title>
        <authorList>
            <person name="Jiang Z."/>
        </authorList>
    </citation>
    <scope>NUCLEOTIDE SEQUENCE</scope>
    <source>
        <strain evidence="3">DSM 21036</strain>
    </source>
</reference>
<sequence length="320" mass="32953">MFRSRLAVACGALLASAAFAGPAYAADPCVDDHAAGTDAIFKLRGRLAAEQTLTVTQLRAAVAAGTVTQKEEMVTYNTGATPTHRSYKGVNLYEVMTKLAEPLFSTTIKNPGLRYFVAVTAADNYASIIAWGDMDPGFGNRSDILLAYDERNDDVAGSIYTSLGNVGPRLIVPLDVKGGRYVSCVRDVRLASMDDSNGIVPAPTGPAGPAGPTGATGAAGETGPAGPSVQASPGAPGATGPQGPKGDKGAAGRDAKVTCKSSGKTKVRCTVKYANKKAKLTRNGRVYARGTAGSLTATRALKKGRYTLRVGSEAIPVRLG</sequence>
<accession>A0A9X3S2F9</accession>
<keyword evidence="3" id="KW-0176">Collagen</keyword>
<feature type="compositionally biased region" description="Low complexity" evidence="1">
    <location>
        <begin position="201"/>
        <end position="244"/>
    </location>
</feature>
<feature type="compositionally biased region" description="Basic and acidic residues" evidence="1">
    <location>
        <begin position="245"/>
        <end position="257"/>
    </location>
</feature>
<evidence type="ECO:0000313" key="4">
    <source>
        <dbReference type="Proteomes" id="UP001149140"/>
    </source>
</evidence>
<organism evidence="3 4">
    <name type="scientific">Solirubrobacter ginsenosidimutans</name>
    <dbReference type="NCBI Taxonomy" id="490573"/>
    <lineage>
        <taxon>Bacteria</taxon>
        <taxon>Bacillati</taxon>
        <taxon>Actinomycetota</taxon>
        <taxon>Thermoleophilia</taxon>
        <taxon>Solirubrobacterales</taxon>
        <taxon>Solirubrobacteraceae</taxon>
        <taxon>Solirubrobacter</taxon>
    </lineage>
</organism>
<dbReference type="EMBL" id="JAPDOD010000017">
    <property type="protein sequence ID" value="MDA0162257.1"/>
    <property type="molecule type" value="Genomic_DNA"/>
</dbReference>
<name>A0A9X3S2F9_9ACTN</name>
<feature type="region of interest" description="Disordered" evidence="1">
    <location>
        <begin position="195"/>
        <end position="259"/>
    </location>
</feature>
<evidence type="ECO:0000256" key="1">
    <source>
        <dbReference type="SAM" id="MobiDB-lite"/>
    </source>
</evidence>
<dbReference type="InterPro" id="IPR008160">
    <property type="entry name" value="Collagen"/>
</dbReference>
<keyword evidence="2" id="KW-0732">Signal</keyword>